<dbReference type="RefSeq" id="WP_203671301.1">
    <property type="nucleotide sequence ID" value="NZ_BAAATT010000007.1"/>
</dbReference>
<comment type="caution">
    <text evidence="5">The sequence shown here is derived from an EMBL/GenBank/DDBJ whole genome shotgun (WGS) entry which is preliminary data.</text>
</comment>
<organism evidence="5 6">
    <name type="scientific">Catellatospora methionotrophica</name>
    <dbReference type="NCBI Taxonomy" id="121620"/>
    <lineage>
        <taxon>Bacteria</taxon>
        <taxon>Bacillati</taxon>
        <taxon>Actinomycetota</taxon>
        <taxon>Actinomycetes</taxon>
        <taxon>Micromonosporales</taxon>
        <taxon>Micromonosporaceae</taxon>
        <taxon>Catellatospora</taxon>
    </lineage>
</organism>
<dbReference type="EMBL" id="BONJ01000016">
    <property type="protein sequence ID" value="GIG14726.1"/>
    <property type="molecule type" value="Genomic_DNA"/>
</dbReference>
<evidence type="ECO:0000256" key="2">
    <source>
        <dbReference type="ARBA" id="ARBA00023125"/>
    </source>
</evidence>
<dbReference type="PANTHER" id="PTHR33204:SF37">
    <property type="entry name" value="HTH-TYPE TRANSCRIPTIONAL REGULATOR YODB"/>
    <property type="match status" value="1"/>
</dbReference>
<dbReference type="PROSITE" id="PS51118">
    <property type="entry name" value="HTH_HXLR"/>
    <property type="match status" value="1"/>
</dbReference>
<reference evidence="5" key="1">
    <citation type="submission" date="2021-01" db="EMBL/GenBank/DDBJ databases">
        <title>Whole genome shotgun sequence of Catellatospora methionotrophica NBRC 14553.</title>
        <authorList>
            <person name="Komaki H."/>
            <person name="Tamura T."/>
        </authorList>
    </citation>
    <scope>NUCLEOTIDE SEQUENCE</scope>
    <source>
        <strain evidence="5">NBRC 14553</strain>
    </source>
</reference>
<name>A0A8J3PGV7_9ACTN</name>
<evidence type="ECO:0000259" key="4">
    <source>
        <dbReference type="PROSITE" id="PS51118"/>
    </source>
</evidence>
<gene>
    <name evidence="5" type="ORF">Cme02nite_30580</name>
</gene>
<dbReference type="GO" id="GO:0003677">
    <property type="term" value="F:DNA binding"/>
    <property type="evidence" value="ECO:0007669"/>
    <property type="project" value="UniProtKB-KW"/>
</dbReference>
<dbReference type="InterPro" id="IPR036388">
    <property type="entry name" value="WH-like_DNA-bd_sf"/>
</dbReference>
<dbReference type="PANTHER" id="PTHR33204">
    <property type="entry name" value="TRANSCRIPTIONAL REGULATOR, MARR FAMILY"/>
    <property type="match status" value="1"/>
</dbReference>
<dbReference type="Proteomes" id="UP000660339">
    <property type="component" value="Unassembled WGS sequence"/>
</dbReference>
<dbReference type="InterPro" id="IPR036390">
    <property type="entry name" value="WH_DNA-bd_sf"/>
</dbReference>
<evidence type="ECO:0000313" key="5">
    <source>
        <dbReference type="EMBL" id="GIG14726.1"/>
    </source>
</evidence>
<dbReference type="Gene3D" id="1.10.10.10">
    <property type="entry name" value="Winged helix-like DNA-binding domain superfamily/Winged helix DNA-binding domain"/>
    <property type="match status" value="1"/>
</dbReference>
<dbReference type="SUPFAM" id="SSF46785">
    <property type="entry name" value="Winged helix' DNA-binding domain"/>
    <property type="match status" value="1"/>
</dbReference>
<dbReference type="Pfam" id="PF01638">
    <property type="entry name" value="HxlR"/>
    <property type="match status" value="1"/>
</dbReference>
<keyword evidence="3" id="KW-0804">Transcription</keyword>
<dbReference type="AlphaFoldDB" id="A0A8J3PGV7"/>
<accession>A0A8J3PGV7</accession>
<keyword evidence="6" id="KW-1185">Reference proteome</keyword>
<feature type="domain" description="HTH hxlR-type" evidence="4">
    <location>
        <begin position="21"/>
        <end position="120"/>
    </location>
</feature>
<evidence type="ECO:0000256" key="1">
    <source>
        <dbReference type="ARBA" id="ARBA00023015"/>
    </source>
</evidence>
<evidence type="ECO:0000313" key="6">
    <source>
        <dbReference type="Proteomes" id="UP000660339"/>
    </source>
</evidence>
<sequence>MTTARLSAYVPDHHGASDAACRGFQPVLELLGRRWVGMIMLAGRRGARRFGHYRAFADGISDRVLTQRLRELEQHGLIERQVIPTTPVQILYSPTARAVELMDALQPLFDWTARNPGVFGSPQ</sequence>
<keyword evidence="2" id="KW-0238">DNA-binding</keyword>
<keyword evidence="1" id="KW-0805">Transcription regulation</keyword>
<proteinExistence type="predicted"/>
<evidence type="ECO:0000256" key="3">
    <source>
        <dbReference type="ARBA" id="ARBA00023163"/>
    </source>
</evidence>
<protein>
    <submittedName>
        <fullName evidence="5">Transcriptional regulator</fullName>
    </submittedName>
</protein>
<dbReference type="InterPro" id="IPR002577">
    <property type="entry name" value="HTH_HxlR"/>
</dbReference>